<dbReference type="PANTHER" id="PTHR43918:SF4">
    <property type="entry name" value="CARBOXYLIC ESTER HYDROLASE"/>
    <property type="match status" value="1"/>
</dbReference>
<dbReference type="InterPro" id="IPR050654">
    <property type="entry name" value="AChE-related_enzymes"/>
</dbReference>
<evidence type="ECO:0000259" key="4">
    <source>
        <dbReference type="Pfam" id="PF00135"/>
    </source>
</evidence>
<keyword evidence="2 3" id="KW-0378">Hydrolase</keyword>
<organism evidence="5 6">
    <name type="scientific">Lophiotrema nucula</name>
    <dbReference type="NCBI Taxonomy" id="690887"/>
    <lineage>
        <taxon>Eukaryota</taxon>
        <taxon>Fungi</taxon>
        <taxon>Dikarya</taxon>
        <taxon>Ascomycota</taxon>
        <taxon>Pezizomycotina</taxon>
        <taxon>Dothideomycetes</taxon>
        <taxon>Pleosporomycetidae</taxon>
        <taxon>Pleosporales</taxon>
        <taxon>Lophiotremataceae</taxon>
        <taxon>Lophiotrema</taxon>
    </lineage>
</organism>
<dbReference type="SUPFAM" id="SSF53474">
    <property type="entry name" value="alpha/beta-Hydrolases"/>
    <property type="match status" value="1"/>
</dbReference>
<gene>
    <name evidence="5" type="ORF">BDV96DRAFT_481724</name>
</gene>
<dbReference type="EC" id="3.1.1.-" evidence="3"/>
<name>A0A6A5ZW53_9PLEO</name>
<evidence type="ECO:0000313" key="5">
    <source>
        <dbReference type="EMBL" id="KAF2122997.1"/>
    </source>
</evidence>
<sequence length="516" mass="55984">MKSTTLVSFILGGLTFGQPSFRVGQRVETSSGSVLGQAASRAPQVSEYLGIPFAEPPLGDLRFAPPQPYLSKNSINATALGFSCPIASTYTELLQPREDAGLNFTVAGAYIMKTIAQSGEKHSEDCLTLNVWTKAQTGEKNKAVLVWFYGGGFVAGSSSSPFYNGARLAEEQDVIIVSINYRITIFGFPGITGAQNIGLLDQRLAVEWVRDNIAGFGGDPERITIFGESAGGVAVDVWTYAWVSNPIVAGFIAQSGTAQSEAPYTPDAALQLWANATSMLGCGNATSDATQQLSCMRAMPLLNITRVISDLPNFIHSIDDQIVFPDYPERSTSGNFIKKPMIVGHTDYEAAMFDIPARLRGIVLPAEYWANYELKTFFCPAATRANVSAAWNVPIWRYRYFGEFPNMNISTTINAKAYHGAEVNPLFDTLPEGEGIPAFTKAELLIAKNMRRAWAAFAKDPEKGLLAREFDGAWPLFDPTRKSLIRLGYNSSADTSLASAANYDAACGSIFPVQRV</sequence>
<keyword evidence="3" id="KW-0732">Signal</keyword>
<accession>A0A6A5ZW53</accession>
<protein>
    <recommendedName>
        <fullName evidence="3">Carboxylic ester hydrolase</fullName>
        <ecNumber evidence="3">3.1.1.-</ecNumber>
    </recommendedName>
</protein>
<dbReference type="PANTHER" id="PTHR43918">
    <property type="entry name" value="ACETYLCHOLINESTERASE"/>
    <property type="match status" value="1"/>
</dbReference>
<dbReference type="InterPro" id="IPR029058">
    <property type="entry name" value="AB_hydrolase_fold"/>
</dbReference>
<feature type="chain" id="PRO_5025707461" description="Carboxylic ester hydrolase" evidence="3">
    <location>
        <begin position="18"/>
        <end position="516"/>
    </location>
</feature>
<dbReference type="Proteomes" id="UP000799770">
    <property type="component" value="Unassembled WGS sequence"/>
</dbReference>
<dbReference type="InterPro" id="IPR019826">
    <property type="entry name" value="Carboxylesterase_B_AS"/>
</dbReference>
<dbReference type="PROSITE" id="PS00122">
    <property type="entry name" value="CARBOXYLESTERASE_B_1"/>
    <property type="match status" value="1"/>
</dbReference>
<dbReference type="InterPro" id="IPR002018">
    <property type="entry name" value="CarbesteraseB"/>
</dbReference>
<evidence type="ECO:0000256" key="3">
    <source>
        <dbReference type="RuleBase" id="RU361235"/>
    </source>
</evidence>
<dbReference type="Pfam" id="PF00135">
    <property type="entry name" value="COesterase"/>
    <property type="match status" value="1"/>
</dbReference>
<dbReference type="GO" id="GO:0052689">
    <property type="term" value="F:carboxylic ester hydrolase activity"/>
    <property type="evidence" value="ECO:0007669"/>
    <property type="project" value="TreeGrafter"/>
</dbReference>
<dbReference type="OrthoDB" id="408631at2759"/>
<proteinExistence type="inferred from homology"/>
<keyword evidence="6" id="KW-1185">Reference proteome</keyword>
<evidence type="ECO:0000313" key="6">
    <source>
        <dbReference type="Proteomes" id="UP000799770"/>
    </source>
</evidence>
<feature type="domain" description="Carboxylesterase type B" evidence="4">
    <location>
        <begin position="26"/>
        <end position="353"/>
    </location>
</feature>
<dbReference type="EMBL" id="ML977310">
    <property type="protein sequence ID" value="KAF2122997.1"/>
    <property type="molecule type" value="Genomic_DNA"/>
</dbReference>
<dbReference type="Gene3D" id="3.40.50.1820">
    <property type="entry name" value="alpha/beta hydrolase"/>
    <property type="match status" value="2"/>
</dbReference>
<evidence type="ECO:0000256" key="1">
    <source>
        <dbReference type="ARBA" id="ARBA00005964"/>
    </source>
</evidence>
<feature type="signal peptide" evidence="3">
    <location>
        <begin position="1"/>
        <end position="17"/>
    </location>
</feature>
<reference evidence="5" key="1">
    <citation type="journal article" date="2020" name="Stud. Mycol.">
        <title>101 Dothideomycetes genomes: a test case for predicting lifestyles and emergence of pathogens.</title>
        <authorList>
            <person name="Haridas S."/>
            <person name="Albert R."/>
            <person name="Binder M."/>
            <person name="Bloem J."/>
            <person name="Labutti K."/>
            <person name="Salamov A."/>
            <person name="Andreopoulos B."/>
            <person name="Baker S."/>
            <person name="Barry K."/>
            <person name="Bills G."/>
            <person name="Bluhm B."/>
            <person name="Cannon C."/>
            <person name="Castanera R."/>
            <person name="Culley D."/>
            <person name="Daum C."/>
            <person name="Ezra D."/>
            <person name="Gonzalez J."/>
            <person name="Henrissat B."/>
            <person name="Kuo A."/>
            <person name="Liang C."/>
            <person name="Lipzen A."/>
            <person name="Lutzoni F."/>
            <person name="Magnuson J."/>
            <person name="Mondo S."/>
            <person name="Nolan M."/>
            <person name="Ohm R."/>
            <person name="Pangilinan J."/>
            <person name="Park H.-J."/>
            <person name="Ramirez L."/>
            <person name="Alfaro M."/>
            <person name="Sun H."/>
            <person name="Tritt A."/>
            <person name="Yoshinaga Y."/>
            <person name="Zwiers L.-H."/>
            <person name="Turgeon B."/>
            <person name="Goodwin S."/>
            <person name="Spatafora J."/>
            <person name="Crous P."/>
            <person name="Grigoriev I."/>
        </authorList>
    </citation>
    <scope>NUCLEOTIDE SEQUENCE</scope>
    <source>
        <strain evidence="5">CBS 627.86</strain>
    </source>
</reference>
<comment type="similarity">
    <text evidence="1 3">Belongs to the type-B carboxylesterase/lipase family.</text>
</comment>
<dbReference type="AlphaFoldDB" id="A0A6A5ZW53"/>
<evidence type="ECO:0000256" key="2">
    <source>
        <dbReference type="ARBA" id="ARBA00022801"/>
    </source>
</evidence>